<evidence type="ECO:0000256" key="1">
    <source>
        <dbReference type="ARBA" id="ARBA00022729"/>
    </source>
</evidence>
<evidence type="ECO:0000256" key="3">
    <source>
        <dbReference type="ARBA" id="ARBA00023157"/>
    </source>
</evidence>
<dbReference type="EMBL" id="JAIZAY010000016">
    <property type="protein sequence ID" value="KAJ8027038.1"/>
    <property type="molecule type" value="Genomic_DNA"/>
</dbReference>
<dbReference type="GO" id="GO:0016020">
    <property type="term" value="C:membrane"/>
    <property type="evidence" value="ECO:0007669"/>
    <property type="project" value="InterPro"/>
</dbReference>
<feature type="disulfide bond" evidence="6">
    <location>
        <begin position="110"/>
        <end position="171"/>
    </location>
</feature>
<gene>
    <name evidence="8" type="ORF">HOLleu_32062</name>
</gene>
<dbReference type="PROSITE" id="PS50287">
    <property type="entry name" value="SRCR_2"/>
    <property type="match status" value="3"/>
</dbReference>
<evidence type="ECO:0000313" key="8">
    <source>
        <dbReference type="EMBL" id="KAJ8027038.1"/>
    </source>
</evidence>
<dbReference type="PRINTS" id="PR00258">
    <property type="entry name" value="SPERACTRCPTR"/>
</dbReference>
<feature type="domain" description="SRCR" evidence="7">
    <location>
        <begin position="72"/>
        <end position="172"/>
    </location>
</feature>
<dbReference type="InterPro" id="IPR001190">
    <property type="entry name" value="SRCR"/>
</dbReference>
<evidence type="ECO:0000256" key="4">
    <source>
        <dbReference type="ARBA" id="ARBA00023170"/>
    </source>
</evidence>
<feature type="domain" description="SRCR" evidence="7">
    <location>
        <begin position="1"/>
        <end position="65"/>
    </location>
</feature>
<dbReference type="FunFam" id="3.10.250.10:FF:000001">
    <property type="entry name" value="Lysyl oxidase 4 isoform X1"/>
    <property type="match status" value="1"/>
</dbReference>
<dbReference type="Pfam" id="PF00530">
    <property type="entry name" value="SRCR"/>
    <property type="match status" value="3"/>
</dbReference>
<reference evidence="8" key="1">
    <citation type="submission" date="2021-10" db="EMBL/GenBank/DDBJ databases">
        <title>Tropical sea cucumber genome reveals ecological adaptation and Cuvierian tubules defense mechanism.</title>
        <authorList>
            <person name="Chen T."/>
        </authorList>
    </citation>
    <scope>NUCLEOTIDE SEQUENCE</scope>
    <source>
        <strain evidence="8">Nanhai2018</strain>
        <tissue evidence="8">Muscle</tissue>
    </source>
</reference>
<evidence type="ECO:0000313" key="9">
    <source>
        <dbReference type="Proteomes" id="UP001152320"/>
    </source>
</evidence>
<keyword evidence="2" id="KW-0677">Repeat</keyword>
<evidence type="ECO:0000256" key="6">
    <source>
        <dbReference type="PROSITE-ProRule" id="PRU00196"/>
    </source>
</evidence>
<keyword evidence="4" id="KW-0675">Receptor</keyword>
<sequence length="308" mass="34229">MRDDAQVVCRQLGFETIVAYFGWAYFHGGSGPIWIGNVNCYGNETSLLQCPYEHDGSGCSHNNDVDNKIYKVRLVDGFSNFSGRVEVFKNGEWGTVCDPNWTWDDAAVVCRQLGFESVVVALDETFFGLGSGPISISDVICYGPETSLLQCFHRHGVDNCLYHTSDAGVVCRVLLLHRSFKITSASTDNKIDKVRLVDGFSNSSGRIEVLFDGEWGTVCHYQWTIAEANVVCKQLGYQSVIVSFRYALLGEGSGVIWMTNVQCTGYETSLSECNYKLFENLACSHHEDVGVLCGGRKTVRSFLGYTYH</sequence>
<evidence type="ECO:0000259" key="7">
    <source>
        <dbReference type="PROSITE" id="PS50287"/>
    </source>
</evidence>
<keyword evidence="5" id="KW-0325">Glycoprotein</keyword>
<keyword evidence="1" id="KW-0732">Signal</keyword>
<feature type="disulfide bond" evidence="6">
    <location>
        <begin position="263"/>
        <end position="273"/>
    </location>
</feature>
<comment type="caution">
    <text evidence="6">Lacks conserved residue(s) required for the propagation of feature annotation.</text>
</comment>
<dbReference type="FunFam" id="3.10.250.10:FF:000007">
    <property type="entry name" value="Soluble scavenger receptor cysteine-rich domain-containing protein SSC5D"/>
    <property type="match status" value="1"/>
</dbReference>
<dbReference type="SUPFAM" id="SSF56487">
    <property type="entry name" value="SRCR-like"/>
    <property type="match status" value="3"/>
</dbReference>
<dbReference type="AlphaFoldDB" id="A0A9Q0YQX2"/>
<keyword evidence="3 6" id="KW-1015">Disulfide bond</keyword>
<feature type="disulfide bond" evidence="6">
    <location>
        <begin position="232"/>
        <end position="293"/>
    </location>
</feature>
<feature type="disulfide bond" evidence="6">
    <location>
        <begin position="219"/>
        <end position="283"/>
    </location>
</feature>
<protein>
    <recommendedName>
        <fullName evidence="7">SRCR domain-containing protein</fullName>
    </recommendedName>
</protein>
<dbReference type="SMART" id="SM00202">
    <property type="entry name" value="SR"/>
    <property type="match status" value="3"/>
</dbReference>
<dbReference type="PROSITE" id="PS00420">
    <property type="entry name" value="SRCR_1"/>
    <property type="match status" value="2"/>
</dbReference>
<accession>A0A9Q0YQX2</accession>
<keyword evidence="9" id="KW-1185">Reference proteome</keyword>
<evidence type="ECO:0000256" key="5">
    <source>
        <dbReference type="ARBA" id="ARBA00023180"/>
    </source>
</evidence>
<feature type="disulfide bond" evidence="6">
    <location>
        <begin position="40"/>
        <end position="50"/>
    </location>
</feature>
<organism evidence="8 9">
    <name type="scientific">Holothuria leucospilota</name>
    <name type="common">Black long sea cucumber</name>
    <name type="synonym">Mertensiothuria leucospilota</name>
    <dbReference type="NCBI Taxonomy" id="206669"/>
    <lineage>
        <taxon>Eukaryota</taxon>
        <taxon>Metazoa</taxon>
        <taxon>Echinodermata</taxon>
        <taxon>Eleutherozoa</taxon>
        <taxon>Echinozoa</taxon>
        <taxon>Holothuroidea</taxon>
        <taxon>Aspidochirotacea</taxon>
        <taxon>Aspidochirotida</taxon>
        <taxon>Holothuriidae</taxon>
        <taxon>Holothuria</taxon>
    </lineage>
</organism>
<feature type="domain" description="SRCR" evidence="7">
    <location>
        <begin position="194"/>
        <end position="294"/>
    </location>
</feature>
<comment type="caution">
    <text evidence="8">The sequence shown here is derived from an EMBL/GenBank/DDBJ whole genome shotgun (WGS) entry which is preliminary data.</text>
</comment>
<dbReference type="Gene3D" id="3.10.250.10">
    <property type="entry name" value="SRCR-like domain"/>
    <property type="match status" value="3"/>
</dbReference>
<dbReference type="PANTHER" id="PTHR48071">
    <property type="entry name" value="SRCR DOMAIN-CONTAINING PROTEIN"/>
    <property type="match status" value="1"/>
</dbReference>
<dbReference type="Proteomes" id="UP001152320">
    <property type="component" value="Chromosome 16"/>
</dbReference>
<name>A0A9Q0YQX2_HOLLE</name>
<proteinExistence type="predicted"/>
<dbReference type="OrthoDB" id="536948at2759"/>
<dbReference type="PANTHER" id="PTHR48071:SF18">
    <property type="entry name" value="DELETED IN MALIGNANT BRAIN TUMORS 1 PROTEIN-RELATED"/>
    <property type="match status" value="1"/>
</dbReference>
<feature type="disulfide bond" evidence="6">
    <location>
        <begin position="141"/>
        <end position="151"/>
    </location>
</feature>
<evidence type="ECO:0000256" key="2">
    <source>
        <dbReference type="ARBA" id="ARBA00022737"/>
    </source>
</evidence>
<dbReference type="InterPro" id="IPR036772">
    <property type="entry name" value="SRCR-like_dom_sf"/>
</dbReference>